<protein>
    <recommendedName>
        <fullName evidence="10">ADP-dependent glucokinase</fullName>
    </recommendedName>
</protein>
<evidence type="ECO:0000256" key="3">
    <source>
        <dbReference type="ARBA" id="ARBA00022723"/>
    </source>
</evidence>
<evidence type="ECO:0008006" key="10">
    <source>
        <dbReference type="Google" id="ProtNLM"/>
    </source>
</evidence>
<reference evidence="8" key="1">
    <citation type="submission" date="2021-01" db="UniProtKB">
        <authorList>
            <consortium name="EnsemblMetazoa"/>
        </authorList>
    </citation>
    <scope>IDENTIFICATION</scope>
</reference>
<dbReference type="Proteomes" id="UP000594262">
    <property type="component" value="Unplaced"/>
</dbReference>
<dbReference type="PANTHER" id="PTHR21208">
    <property type="entry name" value="ADP-DEPENDENT GLUCOKINASE"/>
    <property type="match status" value="1"/>
</dbReference>
<keyword evidence="9" id="KW-1185">Reference proteome</keyword>
<dbReference type="EnsemblMetazoa" id="CLYHEMT015199.1">
    <property type="protein sequence ID" value="CLYHEMP015199.1"/>
    <property type="gene ID" value="CLYHEMG015199"/>
</dbReference>
<feature type="transmembrane region" description="Helical" evidence="7">
    <location>
        <begin position="17"/>
        <end position="35"/>
    </location>
</feature>
<evidence type="ECO:0000256" key="7">
    <source>
        <dbReference type="SAM" id="Phobius"/>
    </source>
</evidence>
<dbReference type="Pfam" id="PF04587">
    <property type="entry name" value="ADP_PFK_GK"/>
    <property type="match status" value="1"/>
</dbReference>
<dbReference type="PROSITE" id="PS51255">
    <property type="entry name" value="ADPK"/>
    <property type="match status" value="1"/>
</dbReference>
<keyword evidence="3" id="KW-0479">Metal-binding</keyword>
<dbReference type="RefSeq" id="XP_066923825.1">
    <property type="nucleotide sequence ID" value="XM_067067724.1"/>
</dbReference>
<dbReference type="Gene3D" id="3.40.1190.20">
    <property type="match status" value="1"/>
</dbReference>
<sequence>MATTLQGNSQTMSTFTVLRHLFLAISFGIFGYYYYNNYLNIERQRVNNVLHGLLLEERSVNLSTEKAVAVGFGACVDLFVDGIPLVNALGLKPPKEAKYHNNIQSLEDVAEMFAFFLSNGAAAERYVSNELLSVMVEKAAQLEGAYLAMGGNAPVISKRFAIEGFTVHVGAKGSEKMRKQVHKNIHFSQGFGENDDIHLILEYKVGEQWGPYVVNRANRFILHSDKNNPELRSLESFMEVVEKVQPQTVLIGGLQMLDNFKFEEGVREERMNKMRDWLRGLPASIKIHFEMASFGEVAMMKSLIENIVPYVDSLGMNEQELPNIESMIRDGTIIEVADSNPRTATVLDNLRSLIQNVELVSQRGLSRVHVHTLAYQAIWTKKGSMWKNTRAGCAKASLVAHRHVCGVKEINADNAKLLMDDSFSLTTKNTDKRISFNEHAPISCWEERENEICIAPVLVCTKVKQTAGGGDNITPAGLMPQL</sequence>
<name>A0A7M5X0C9_9CNID</name>
<dbReference type="GO" id="GO:0006006">
    <property type="term" value="P:glucose metabolic process"/>
    <property type="evidence" value="ECO:0007669"/>
    <property type="project" value="TreeGrafter"/>
</dbReference>
<keyword evidence="7" id="KW-1133">Transmembrane helix</keyword>
<keyword evidence="7" id="KW-0472">Membrane</keyword>
<dbReference type="AlphaFoldDB" id="A0A7M5X0C9"/>
<dbReference type="SUPFAM" id="SSF53613">
    <property type="entry name" value="Ribokinase-like"/>
    <property type="match status" value="1"/>
</dbReference>
<dbReference type="PANTHER" id="PTHR21208:SF1">
    <property type="entry name" value="ADP-DEPENDENT GLUCOKINASE"/>
    <property type="match status" value="1"/>
</dbReference>
<accession>A0A7M5X0C9</accession>
<evidence type="ECO:0000256" key="1">
    <source>
        <dbReference type="ARBA" id="ARBA00022490"/>
    </source>
</evidence>
<dbReference type="InterPro" id="IPR029056">
    <property type="entry name" value="Ribokinase-like"/>
</dbReference>
<dbReference type="GO" id="GO:0043843">
    <property type="term" value="F:ADP-specific glucokinase activity"/>
    <property type="evidence" value="ECO:0007669"/>
    <property type="project" value="TreeGrafter"/>
</dbReference>
<dbReference type="GO" id="GO:0006096">
    <property type="term" value="P:glycolytic process"/>
    <property type="evidence" value="ECO:0007669"/>
    <property type="project" value="UniProtKB-KW"/>
</dbReference>
<keyword evidence="4" id="KW-0418">Kinase</keyword>
<proteinExistence type="predicted"/>
<evidence type="ECO:0000256" key="4">
    <source>
        <dbReference type="ARBA" id="ARBA00022777"/>
    </source>
</evidence>
<evidence type="ECO:0000313" key="8">
    <source>
        <dbReference type="EnsemblMetazoa" id="CLYHEMP015199.1"/>
    </source>
</evidence>
<keyword evidence="1" id="KW-0963">Cytoplasm</keyword>
<organism evidence="8 9">
    <name type="scientific">Clytia hemisphaerica</name>
    <dbReference type="NCBI Taxonomy" id="252671"/>
    <lineage>
        <taxon>Eukaryota</taxon>
        <taxon>Metazoa</taxon>
        <taxon>Cnidaria</taxon>
        <taxon>Hydrozoa</taxon>
        <taxon>Hydroidolina</taxon>
        <taxon>Leptothecata</taxon>
        <taxon>Obeliida</taxon>
        <taxon>Clytiidae</taxon>
        <taxon>Clytia</taxon>
    </lineage>
</organism>
<dbReference type="GeneID" id="136811119"/>
<keyword evidence="2" id="KW-0808">Transferase</keyword>
<keyword evidence="5" id="KW-0460">Magnesium</keyword>
<evidence type="ECO:0000256" key="2">
    <source>
        <dbReference type="ARBA" id="ARBA00022679"/>
    </source>
</evidence>
<dbReference type="InterPro" id="IPR007666">
    <property type="entry name" value="ADP_PFK/GK"/>
</dbReference>
<dbReference type="GO" id="GO:0005783">
    <property type="term" value="C:endoplasmic reticulum"/>
    <property type="evidence" value="ECO:0007669"/>
    <property type="project" value="TreeGrafter"/>
</dbReference>
<dbReference type="OrthoDB" id="5847021at2759"/>
<evidence type="ECO:0000313" key="9">
    <source>
        <dbReference type="Proteomes" id="UP000594262"/>
    </source>
</evidence>
<keyword evidence="7" id="KW-0812">Transmembrane</keyword>
<dbReference type="GO" id="GO:0046872">
    <property type="term" value="F:metal ion binding"/>
    <property type="evidence" value="ECO:0007669"/>
    <property type="project" value="UniProtKB-KW"/>
</dbReference>
<evidence type="ECO:0000256" key="5">
    <source>
        <dbReference type="ARBA" id="ARBA00022842"/>
    </source>
</evidence>
<evidence type="ECO:0000256" key="6">
    <source>
        <dbReference type="ARBA" id="ARBA00023152"/>
    </source>
</evidence>
<keyword evidence="6" id="KW-0324">Glycolysis</keyword>